<dbReference type="InterPro" id="IPR028889">
    <property type="entry name" value="USP"/>
</dbReference>
<dbReference type="GO" id="GO:0005829">
    <property type="term" value="C:cytosol"/>
    <property type="evidence" value="ECO:0007669"/>
    <property type="project" value="TreeGrafter"/>
</dbReference>
<dbReference type="VEuPathDB" id="TriTrypDB:Tbg972.6.2460"/>
<dbReference type="GeneID" id="23861890"/>
<feature type="domain" description="USP" evidence="1">
    <location>
        <begin position="288"/>
        <end position="678"/>
    </location>
</feature>
<dbReference type="KEGG" id="tbg:TbgDal_VI2460"/>
<dbReference type="InterPro" id="IPR038765">
    <property type="entry name" value="Papain-like_cys_pep_sf"/>
</dbReference>
<dbReference type="GO" id="GO:0005634">
    <property type="term" value="C:nucleus"/>
    <property type="evidence" value="ECO:0007669"/>
    <property type="project" value="TreeGrafter"/>
</dbReference>
<dbReference type="GO" id="GO:0016579">
    <property type="term" value="P:protein deubiquitination"/>
    <property type="evidence" value="ECO:0007669"/>
    <property type="project" value="InterPro"/>
</dbReference>
<evidence type="ECO:0000313" key="2">
    <source>
        <dbReference type="EMBL" id="CBH11768.1"/>
    </source>
</evidence>
<protein>
    <submittedName>
        <fullName evidence="2">Ubiquitin carboxyl-terminal hydrolase, putative</fullName>
        <ecNumber evidence="2">3.1.2.15</ecNumber>
    </submittedName>
</protein>
<dbReference type="CDD" id="cd02257">
    <property type="entry name" value="Peptidase_C19"/>
    <property type="match status" value="1"/>
</dbReference>
<keyword evidence="2" id="KW-0378">Hydrolase</keyword>
<dbReference type="PROSITE" id="PS50235">
    <property type="entry name" value="USP_3"/>
    <property type="match status" value="1"/>
</dbReference>
<dbReference type="GO" id="GO:0004843">
    <property type="term" value="F:cysteine-type deubiquitinase activity"/>
    <property type="evidence" value="ECO:0007669"/>
    <property type="project" value="InterPro"/>
</dbReference>
<dbReference type="Proteomes" id="UP000002316">
    <property type="component" value="Chromosome 6"/>
</dbReference>
<reference evidence="3" key="1">
    <citation type="journal article" date="2010" name="PLoS Negl. Trop. Dis.">
        <title>The genome sequence of Trypanosoma brucei gambiense, causative agent of chronic human african trypanosomiasis.</title>
        <authorList>
            <person name="Jackson A.P."/>
            <person name="Sanders M."/>
            <person name="Berry A."/>
            <person name="McQuillan J."/>
            <person name="Aslett M.A."/>
            <person name="Quail M.A."/>
            <person name="Chukualim B."/>
            <person name="Capewell P."/>
            <person name="MacLeod A."/>
            <person name="Melville S.E."/>
            <person name="Gibson W."/>
            <person name="Barry J.D."/>
            <person name="Berriman M."/>
            <person name="Hertz-Fowler C."/>
        </authorList>
    </citation>
    <scope>NUCLEOTIDE SEQUENCE [LARGE SCALE GENOMIC DNA]</scope>
    <source>
        <strain evidence="3">MHOM/CI/86/DAL972</strain>
    </source>
</reference>
<dbReference type="EMBL" id="FN554969">
    <property type="protein sequence ID" value="CBH11768.1"/>
    <property type="molecule type" value="Genomic_DNA"/>
</dbReference>
<dbReference type="InterPro" id="IPR050164">
    <property type="entry name" value="Peptidase_C19"/>
</dbReference>
<evidence type="ECO:0000259" key="1">
    <source>
        <dbReference type="PROSITE" id="PS50235"/>
    </source>
</evidence>
<accession>C9ZQT8</accession>
<sequence length="680" mass="74974">MSKSICKCCVVWKPSEFLEAAARRCMKPQDVASDQKKLFCAMRSVADGIGYAGSAEAAADLGSIKSCDNDPQLWMCLHCGLYCCGVHRKSHYDNLRMSGVGTDDKINGGHRIFFAVKPRWGTDVNSPAVGAPLPTVTINLCQVESPEKRTVTMNNLKVSKVSFEKVGTYGIISCVECHEDPIKLPVRNSLPCLGVDLITLCENVARVLHCVERNISLAPDYDEGSFGAPRARGVLDSGIATDTRRQNSNYETYSYVETNKQANSRAASSSNSRCVRARAGTLVEACISGFENRRNTCYFNSVLQCILQCNTFIDFMIRQNFTGSHTLVHHMSEMIGFMKSGPCAGDRQGIVDGLARALMGSLSEIVPMFGDGDQQDSQELFITLINGIADELDKGKSEEEKKGSQRVPFEGTLCTTVTCRGCKNQVKRDEVFMALSIPVTNSVEDSLEKLFERSTLNGDSQYACEVCFNKLSPAEQTKKNNDIRAENEARKLRKKANAEAKSLNCLYQDADVETSIGRFNGSLALHLLRFKCDDRGVYKVPGAVSFPKRLNLSKYVLGSAASGCGDTKMPQTIVQTNVHTHRSVSRPSNSLVHVSGGDGCTSSVEESTDSRRSQLDLELVGIISHVGSLHGGHYVAHVRSHTKPSMWFYCDDEEIYTVDESSVFEREQGVYMLFYDQLYH</sequence>
<proteinExistence type="predicted"/>
<evidence type="ECO:0000313" key="3">
    <source>
        <dbReference type="Proteomes" id="UP000002316"/>
    </source>
</evidence>
<dbReference type="AlphaFoldDB" id="C9ZQT8"/>
<gene>
    <name evidence="2" type="ORF">TbgDal_VI2460</name>
</gene>
<dbReference type="EC" id="3.1.2.15" evidence="2"/>
<dbReference type="RefSeq" id="XP_011774053.1">
    <property type="nucleotide sequence ID" value="XM_011775751.1"/>
</dbReference>
<dbReference type="OrthoDB" id="292964at2759"/>
<dbReference type="Pfam" id="PF00443">
    <property type="entry name" value="UCH"/>
    <property type="match status" value="1"/>
</dbReference>
<dbReference type="SUPFAM" id="SSF54001">
    <property type="entry name" value="Cysteine proteinases"/>
    <property type="match status" value="1"/>
</dbReference>
<organism evidence="2 3">
    <name type="scientific">Trypanosoma brucei gambiense (strain MHOM/CI/86/DAL972)</name>
    <dbReference type="NCBI Taxonomy" id="679716"/>
    <lineage>
        <taxon>Eukaryota</taxon>
        <taxon>Discoba</taxon>
        <taxon>Euglenozoa</taxon>
        <taxon>Kinetoplastea</taxon>
        <taxon>Metakinetoplastina</taxon>
        <taxon>Trypanosomatida</taxon>
        <taxon>Trypanosomatidae</taxon>
        <taxon>Trypanosoma</taxon>
    </lineage>
</organism>
<dbReference type="Gene3D" id="3.90.70.10">
    <property type="entry name" value="Cysteine proteinases"/>
    <property type="match status" value="1"/>
</dbReference>
<name>C9ZQT8_TRYB9</name>
<dbReference type="PANTHER" id="PTHR24006">
    <property type="entry name" value="UBIQUITIN CARBOXYL-TERMINAL HYDROLASE"/>
    <property type="match status" value="1"/>
</dbReference>
<dbReference type="InterPro" id="IPR001394">
    <property type="entry name" value="Peptidase_C19_UCH"/>
</dbReference>